<evidence type="ECO:0000256" key="5">
    <source>
        <dbReference type="ARBA" id="ARBA00022737"/>
    </source>
</evidence>
<keyword evidence="3" id="KW-0813">Transport</keyword>
<dbReference type="PANTHER" id="PTHR11024">
    <property type="entry name" value="NUCLEAR PORE COMPLEX PROTEIN SEC13 / SEH1 FAMILY MEMBER"/>
    <property type="match status" value="1"/>
</dbReference>
<evidence type="ECO:0000256" key="6">
    <source>
        <dbReference type="ARBA" id="ARBA00022816"/>
    </source>
</evidence>
<keyword evidence="10" id="KW-0539">Nucleus</keyword>
<dbReference type="eggNOG" id="KOG1332">
    <property type="taxonomic scope" value="Eukaryota"/>
</dbReference>
<dbReference type="PROSITE" id="PS50082">
    <property type="entry name" value="WD_REPEATS_2"/>
    <property type="match status" value="3"/>
</dbReference>
<dbReference type="GO" id="GO:0006606">
    <property type="term" value="P:protein import into nucleus"/>
    <property type="evidence" value="ECO:0007669"/>
    <property type="project" value="TreeGrafter"/>
</dbReference>
<dbReference type="PROSITE" id="PS50294">
    <property type="entry name" value="WD_REPEATS_REGION"/>
    <property type="match status" value="1"/>
</dbReference>
<dbReference type="PANTHER" id="PTHR11024:SF2">
    <property type="entry name" value="PROTEIN SEC13 HOMOLOG"/>
    <property type="match status" value="1"/>
</dbReference>
<name>A0A0L0FTK7_9EUKA</name>
<evidence type="ECO:0000256" key="2">
    <source>
        <dbReference type="ARBA" id="ARBA00010102"/>
    </source>
</evidence>
<keyword evidence="13" id="KW-1185">Reference proteome</keyword>
<keyword evidence="6" id="KW-0509">mRNA transport</keyword>
<comment type="similarity">
    <text evidence="2">Belongs to the WD repeat SEC13 family.</text>
</comment>
<dbReference type="GO" id="GO:0031080">
    <property type="term" value="C:nuclear pore outer ring"/>
    <property type="evidence" value="ECO:0007669"/>
    <property type="project" value="TreeGrafter"/>
</dbReference>
<dbReference type="Pfam" id="PF00400">
    <property type="entry name" value="WD40"/>
    <property type="match status" value="5"/>
</dbReference>
<dbReference type="GO" id="GO:0005198">
    <property type="term" value="F:structural molecule activity"/>
    <property type="evidence" value="ECO:0007669"/>
    <property type="project" value="InterPro"/>
</dbReference>
<keyword evidence="7" id="KW-0653">Protein transport</keyword>
<protein>
    <submittedName>
        <fullName evidence="12">Protein SEC13</fullName>
    </submittedName>
</protein>
<keyword evidence="4 11" id="KW-0853">WD repeat</keyword>
<accession>A0A0L0FTK7</accession>
<dbReference type="Proteomes" id="UP000054560">
    <property type="component" value="Unassembled WGS sequence"/>
</dbReference>
<dbReference type="OrthoDB" id="364224at2759"/>
<keyword evidence="5" id="KW-0677">Repeat</keyword>
<dbReference type="SUPFAM" id="SSF50978">
    <property type="entry name" value="WD40 repeat-like"/>
    <property type="match status" value="1"/>
</dbReference>
<dbReference type="EMBL" id="KQ242196">
    <property type="protein sequence ID" value="KNC80127.1"/>
    <property type="molecule type" value="Genomic_DNA"/>
</dbReference>
<proteinExistence type="inferred from homology"/>
<dbReference type="InterPro" id="IPR015943">
    <property type="entry name" value="WD40/YVTN_repeat-like_dom_sf"/>
</dbReference>
<comment type="subcellular location">
    <subcellularLocation>
        <location evidence="1">Nucleus</location>
        <location evidence="1">Nuclear pore complex</location>
    </subcellularLocation>
</comment>
<dbReference type="AlphaFoldDB" id="A0A0L0FTK7"/>
<feature type="repeat" description="WD" evidence="11">
    <location>
        <begin position="54"/>
        <end position="97"/>
    </location>
</feature>
<evidence type="ECO:0000256" key="1">
    <source>
        <dbReference type="ARBA" id="ARBA00004567"/>
    </source>
</evidence>
<dbReference type="PROSITE" id="PS00678">
    <property type="entry name" value="WD_REPEATS_1"/>
    <property type="match status" value="1"/>
</dbReference>
<feature type="repeat" description="WD" evidence="11">
    <location>
        <begin position="152"/>
        <end position="189"/>
    </location>
</feature>
<gene>
    <name evidence="12" type="ORF">SARC_07501</name>
</gene>
<feature type="repeat" description="WD" evidence="11">
    <location>
        <begin position="206"/>
        <end position="244"/>
    </location>
</feature>
<dbReference type="InterPro" id="IPR036322">
    <property type="entry name" value="WD40_repeat_dom_sf"/>
</dbReference>
<evidence type="ECO:0000256" key="7">
    <source>
        <dbReference type="ARBA" id="ARBA00022927"/>
    </source>
</evidence>
<dbReference type="SMART" id="SM00320">
    <property type="entry name" value="WD40"/>
    <property type="match status" value="6"/>
</dbReference>
<evidence type="ECO:0000313" key="12">
    <source>
        <dbReference type="EMBL" id="KNC80127.1"/>
    </source>
</evidence>
<evidence type="ECO:0000256" key="11">
    <source>
        <dbReference type="PROSITE-ProRule" id="PRU00221"/>
    </source>
</evidence>
<dbReference type="RefSeq" id="XP_014154029.1">
    <property type="nucleotide sequence ID" value="XM_014298554.1"/>
</dbReference>
<evidence type="ECO:0000256" key="3">
    <source>
        <dbReference type="ARBA" id="ARBA00022448"/>
    </source>
</evidence>
<dbReference type="InterPro" id="IPR001680">
    <property type="entry name" value="WD40_rpt"/>
</dbReference>
<evidence type="ECO:0000256" key="9">
    <source>
        <dbReference type="ARBA" id="ARBA00023132"/>
    </source>
</evidence>
<dbReference type="GO" id="GO:0090114">
    <property type="term" value="P:COPII-coated vesicle budding"/>
    <property type="evidence" value="ECO:0007669"/>
    <property type="project" value="TreeGrafter"/>
</dbReference>
<reference evidence="12 13" key="1">
    <citation type="submission" date="2011-02" db="EMBL/GenBank/DDBJ databases">
        <title>The Genome Sequence of Sphaeroforma arctica JP610.</title>
        <authorList>
            <consortium name="The Broad Institute Genome Sequencing Platform"/>
            <person name="Russ C."/>
            <person name="Cuomo C."/>
            <person name="Young S.K."/>
            <person name="Zeng Q."/>
            <person name="Gargeya S."/>
            <person name="Alvarado L."/>
            <person name="Berlin A."/>
            <person name="Chapman S.B."/>
            <person name="Chen Z."/>
            <person name="Freedman E."/>
            <person name="Gellesch M."/>
            <person name="Goldberg J."/>
            <person name="Griggs A."/>
            <person name="Gujja S."/>
            <person name="Heilman E."/>
            <person name="Heiman D."/>
            <person name="Howarth C."/>
            <person name="Mehta T."/>
            <person name="Neiman D."/>
            <person name="Pearson M."/>
            <person name="Roberts A."/>
            <person name="Saif S."/>
            <person name="Shea T."/>
            <person name="Shenoy N."/>
            <person name="Sisk P."/>
            <person name="Stolte C."/>
            <person name="Sykes S."/>
            <person name="White J."/>
            <person name="Yandava C."/>
            <person name="Burger G."/>
            <person name="Gray M.W."/>
            <person name="Holland P.W.H."/>
            <person name="King N."/>
            <person name="Lang F.B.F."/>
            <person name="Roger A.J."/>
            <person name="Ruiz-Trillo I."/>
            <person name="Haas B."/>
            <person name="Nusbaum C."/>
            <person name="Birren B."/>
        </authorList>
    </citation>
    <scope>NUCLEOTIDE SEQUENCE [LARGE SCALE GENOMIC DNA]</scope>
    <source>
        <strain evidence="12 13">JP610</strain>
    </source>
</reference>
<dbReference type="GO" id="GO:0051028">
    <property type="term" value="P:mRNA transport"/>
    <property type="evidence" value="ECO:0007669"/>
    <property type="project" value="UniProtKB-KW"/>
</dbReference>
<evidence type="ECO:0000256" key="10">
    <source>
        <dbReference type="ARBA" id="ARBA00023242"/>
    </source>
</evidence>
<sequence length="304" mass="33883">MVSTEQTINTMHDDMIHDAQLDYYSRKLATASSDRTVRLFDVIETGQYQAIAELKGHTGAVWQVSWAHPKFGNLLASCSYDNKVIVWKENNGQWQMAWDSSSVSLHSSSVNSVAWCPHEYGLRLACGSADGNVSVVTYNPEDSTWVKSYVSQDTHGEGVNAVSWGPYQEQANPRLATAGCDNKAKIWELIEGVWIAIGELKREGSKSAHDDWVRDIAWAPSIGMPASVVATCGQDMKVYIWTLEGEEWKAHELGGKNHQFNDVVWRVSWSVTGNILAVTCGDKVTLWKEAVGNEWQLMQVVDTQ</sequence>
<keyword evidence="9" id="KW-0906">Nuclear pore complex</keyword>
<dbReference type="InterPro" id="IPR037363">
    <property type="entry name" value="Sec13/Seh1_fam"/>
</dbReference>
<evidence type="ECO:0000256" key="4">
    <source>
        <dbReference type="ARBA" id="ARBA00022574"/>
    </source>
</evidence>
<dbReference type="GO" id="GO:0030127">
    <property type="term" value="C:COPII vesicle coat"/>
    <property type="evidence" value="ECO:0007669"/>
    <property type="project" value="TreeGrafter"/>
</dbReference>
<organism evidence="12 13">
    <name type="scientific">Sphaeroforma arctica JP610</name>
    <dbReference type="NCBI Taxonomy" id="667725"/>
    <lineage>
        <taxon>Eukaryota</taxon>
        <taxon>Ichthyosporea</taxon>
        <taxon>Ichthyophonida</taxon>
        <taxon>Sphaeroforma</taxon>
    </lineage>
</organism>
<evidence type="ECO:0000256" key="8">
    <source>
        <dbReference type="ARBA" id="ARBA00023010"/>
    </source>
</evidence>
<dbReference type="STRING" id="667725.A0A0L0FTK7"/>
<dbReference type="InterPro" id="IPR019775">
    <property type="entry name" value="WD40_repeat_CS"/>
</dbReference>
<dbReference type="Gene3D" id="2.130.10.10">
    <property type="entry name" value="YVTN repeat-like/Quinoprotein amine dehydrogenase"/>
    <property type="match status" value="1"/>
</dbReference>
<keyword evidence="8" id="KW-0811">Translocation</keyword>
<dbReference type="GeneID" id="25908005"/>
<evidence type="ECO:0000313" key="13">
    <source>
        <dbReference type="Proteomes" id="UP000054560"/>
    </source>
</evidence>